<organism evidence="1 2">
    <name type="scientific">Anaerotignum neopropionicum</name>
    <dbReference type="NCBI Taxonomy" id="36847"/>
    <lineage>
        <taxon>Bacteria</taxon>
        <taxon>Bacillati</taxon>
        <taxon>Bacillota</taxon>
        <taxon>Clostridia</taxon>
        <taxon>Lachnospirales</taxon>
        <taxon>Anaerotignaceae</taxon>
        <taxon>Anaerotignum</taxon>
    </lineage>
</organism>
<dbReference type="AlphaFoldDB" id="A0A136WGI6"/>
<sequence length="138" mass="15732">MAVIEELIRQEEDGSISFGNYLMEEKKKVLDFEVQGDLYKVKTYNEITKLEKNGKMLMEVVPGATIHKFLLTEHGAFFMVEGQEDVQLTLEMESLTEYKILIDDVNVGKVKTNMAGKVTLSVELHNNNMPYVKVEKIG</sequence>
<reference evidence="1 2" key="1">
    <citation type="submission" date="2016-01" db="EMBL/GenBank/DDBJ databases">
        <title>Genome sequence of Clostridium neopropionicum X4, DSM-3847.</title>
        <authorList>
            <person name="Poehlein A."/>
            <person name="Beck M.H."/>
            <person name="Bengelsdorf F.R."/>
            <person name="Daniel R."/>
            <person name="Duerre P."/>
        </authorList>
    </citation>
    <scope>NUCLEOTIDE SEQUENCE [LARGE SCALE GENOMIC DNA]</scope>
    <source>
        <strain evidence="1 2">DSM-3847</strain>
    </source>
</reference>
<proteinExistence type="predicted"/>
<keyword evidence="2" id="KW-1185">Reference proteome</keyword>
<evidence type="ECO:0008006" key="3">
    <source>
        <dbReference type="Google" id="ProtNLM"/>
    </source>
</evidence>
<gene>
    <name evidence="1" type="ORF">CLNEO_14300</name>
</gene>
<comment type="caution">
    <text evidence="1">The sequence shown here is derived from an EMBL/GenBank/DDBJ whole genome shotgun (WGS) entry which is preliminary data.</text>
</comment>
<protein>
    <recommendedName>
        <fullName evidence="3">Endosialidase</fullName>
    </recommendedName>
</protein>
<dbReference type="PATRIC" id="fig|36847.3.peg.1662"/>
<evidence type="ECO:0000313" key="2">
    <source>
        <dbReference type="Proteomes" id="UP000070539"/>
    </source>
</evidence>
<accession>A0A136WGI6</accession>
<name>A0A136WGI6_9FIRM</name>
<evidence type="ECO:0000313" key="1">
    <source>
        <dbReference type="EMBL" id="KXL53459.1"/>
    </source>
</evidence>
<dbReference type="OrthoDB" id="1923633at2"/>
<dbReference type="RefSeq" id="WP_066086580.1">
    <property type="nucleotide sequence ID" value="NZ_LRVM01000003.1"/>
</dbReference>
<dbReference type="EMBL" id="LRVM01000003">
    <property type="protein sequence ID" value="KXL53459.1"/>
    <property type="molecule type" value="Genomic_DNA"/>
</dbReference>
<dbReference type="Proteomes" id="UP000070539">
    <property type="component" value="Unassembled WGS sequence"/>
</dbReference>
<dbReference type="STRING" id="36847.CLNEO_14300"/>